<dbReference type="Pfam" id="PF02614">
    <property type="entry name" value="UxaC"/>
    <property type="match status" value="1"/>
</dbReference>
<dbReference type="RefSeq" id="WP_146661794.1">
    <property type="nucleotide sequence ID" value="NZ_CP019791.1"/>
</dbReference>
<keyword evidence="9" id="KW-1185">Reference proteome</keyword>
<evidence type="ECO:0000256" key="7">
    <source>
        <dbReference type="HAMAP-Rule" id="MF_00675"/>
    </source>
</evidence>
<dbReference type="GO" id="GO:0019698">
    <property type="term" value="P:D-galacturonate catabolic process"/>
    <property type="evidence" value="ECO:0007669"/>
    <property type="project" value="TreeGrafter"/>
</dbReference>
<evidence type="ECO:0000256" key="6">
    <source>
        <dbReference type="ARBA" id="ARBA00023235"/>
    </source>
</evidence>
<dbReference type="Gene3D" id="1.10.2020.10">
    <property type="entry name" value="uronate isomerase, domain 2, chain A"/>
    <property type="match status" value="1"/>
</dbReference>
<dbReference type="PANTHER" id="PTHR30068:SF4">
    <property type="entry name" value="URONATE ISOMERASE"/>
    <property type="match status" value="1"/>
</dbReference>
<dbReference type="NCBIfam" id="NF002794">
    <property type="entry name" value="PRK02925.1"/>
    <property type="match status" value="1"/>
</dbReference>
<dbReference type="KEGG" id="alus:STSP2_01791"/>
<evidence type="ECO:0000256" key="1">
    <source>
        <dbReference type="ARBA" id="ARBA00001165"/>
    </source>
</evidence>
<evidence type="ECO:0000256" key="5">
    <source>
        <dbReference type="ARBA" id="ARBA00020555"/>
    </source>
</evidence>
<dbReference type="GO" id="GO:0008880">
    <property type="term" value="F:glucuronate isomerase activity"/>
    <property type="evidence" value="ECO:0007669"/>
    <property type="project" value="UniProtKB-UniRule"/>
</dbReference>
<dbReference type="PANTHER" id="PTHR30068">
    <property type="entry name" value="URONATE ISOMERASE"/>
    <property type="match status" value="1"/>
</dbReference>
<protein>
    <recommendedName>
        <fullName evidence="5 7">Uronate isomerase</fullName>
        <ecNumber evidence="4 7">5.3.1.12</ecNumber>
    </recommendedName>
    <alternativeName>
        <fullName evidence="7">Glucuronate isomerase</fullName>
    </alternativeName>
    <alternativeName>
        <fullName evidence="7">Uronic isomerase</fullName>
    </alternativeName>
</protein>
<dbReference type="EC" id="5.3.1.12" evidence="4 7"/>
<reference evidence="9" key="1">
    <citation type="submission" date="2017-02" db="EMBL/GenBank/DDBJ databases">
        <title>Comparative genomics and description of representatives of a novel lineage of planctomycetes thriving in anoxic sediments.</title>
        <authorList>
            <person name="Spring S."/>
            <person name="Bunk B."/>
            <person name="Sproer C."/>
        </authorList>
    </citation>
    <scope>NUCLEOTIDE SEQUENCE [LARGE SCALE GENOMIC DNA]</scope>
    <source>
        <strain evidence="9">ST-NAGAB-D1</strain>
    </source>
</reference>
<dbReference type="AlphaFoldDB" id="A0A1U9NL07"/>
<sequence>MSDKFLTEEFLLFSEPARQLYHEFAAKMPIYDYHCHLPAAAIAEDINFDNLAQAWLGGDHYKWRAMRTNGAEERYCTGDASDREKFQKWAETVPYCIRNPLYHWTHMELKKPFGIEGQLLGPDTADAIYEQCSEMLRSPGFSVRGILKKMNVELVCTTEDPLDSLEHHQAIKESGCEVAVHTAWRPDKAMGVDDLQQLNAWIDRLGQLTDTDITGYDDYLRALDVRHQHFHDNGCRLSDHGLEVPLAAEYTNSQVKLIFDKIRTKQSLNDCEKEQFQTALLVELTEMNFNRGWVQQLHIGPIRNNSSRLFKQCGPDAGFDSMGDAPIAKPLAALLDRLDTDGKLAKTIIYNINPKDNETVATMIGNFQDGSVPGKMQYGSGWWFLDQIDGMTDQMRALSNMGLLSRFIGMTTDSRSFLSFPRHEYFRRVLCNLIGDDIDKGLLPADMEWMGKIVEDICFNNANDYFGMELNG</sequence>
<dbReference type="GO" id="GO:0042840">
    <property type="term" value="P:D-glucuronate catabolic process"/>
    <property type="evidence" value="ECO:0007669"/>
    <property type="project" value="TreeGrafter"/>
</dbReference>
<dbReference type="HAMAP" id="MF_00675">
    <property type="entry name" value="UxaC"/>
    <property type="match status" value="1"/>
</dbReference>
<organism evidence="8 9">
    <name type="scientific">Anaerohalosphaera lusitana</name>
    <dbReference type="NCBI Taxonomy" id="1936003"/>
    <lineage>
        <taxon>Bacteria</taxon>
        <taxon>Pseudomonadati</taxon>
        <taxon>Planctomycetota</taxon>
        <taxon>Phycisphaerae</taxon>
        <taxon>Sedimentisphaerales</taxon>
        <taxon>Anaerohalosphaeraceae</taxon>
        <taxon>Anaerohalosphaera</taxon>
    </lineage>
</organism>
<dbReference type="SUPFAM" id="SSF51556">
    <property type="entry name" value="Metallo-dependent hydrolases"/>
    <property type="match status" value="1"/>
</dbReference>
<dbReference type="STRING" id="1936003.STSP2_01791"/>
<comment type="similarity">
    <text evidence="3 7">Belongs to the metallo-dependent hydrolases superfamily. Uronate isomerase family.</text>
</comment>
<evidence type="ECO:0000313" key="8">
    <source>
        <dbReference type="EMBL" id="AQT68623.1"/>
    </source>
</evidence>
<comment type="pathway">
    <text evidence="2 7">Carbohydrate metabolism; pentose and glucuronate interconversion.</text>
</comment>
<evidence type="ECO:0000256" key="2">
    <source>
        <dbReference type="ARBA" id="ARBA00004892"/>
    </source>
</evidence>
<evidence type="ECO:0000313" key="9">
    <source>
        <dbReference type="Proteomes" id="UP000189674"/>
    </source>
</evidence>
<dbReference type="InterPro" id="IPR003766">
    <property type="entry name" value="Uronate_isomerase"/>
</dbReference>
<accession>A0A1U9NL07</accession>
<comment type="catalytic activity">
    <reaction evidence="1 7">
        <text>D-glucuronate = D-fructuronate</text>
        <dbReference type="Rhea" id="RHEA:13049"/>
        <dbReference type="ChEBI" id="CHEBI:58720"/>
        <dbReference type="ChEBI" id="CHEBI:59863"/>
        <dbReference type="EC" id="5.3.1.12"/>
    </reaction>
</comment>
<dbReference type="OrthoDB" id="9766564at2"/>
<keyword evidence="6 7" id="KW-0413">Isomerase</keyword>
<gene>
    <name evidence="7 8" type="primary">uxaC</name>
    <name evidence="8" type="ORF">STSP2_01791</name>
</gene>
<comment type="catalytic activity">
    <reaction evidence="7">
        <text>aldehydo-D-galacturonate = keto-D-tagaturonate</text>
        <dbReference type="Rhea" id="RHEA:27702"/>
        <dbReference type="ChEBI" id="CHEBI:12952"/>
        <dbReference type="ChEBI" id="CHEBI:17886"/>
    </reaction>
</comment>
<name>A0A1U9NL07_9BACT</name>
<proteinExistence type="inferred from homology"/>
<evidence type="ECO:0000256" key="4">
    <source>
        <dbReference type="ARBA" id="ARBA00012546"/>
    </source>
</evidence>
<dbReference type="UniPathway" id="UPA00246"/>
<dbReference type="EMBL" id="CP019791">
    <property type="protein sequence ID" value="AQT68623.1"/>
    <property type="molecule type" value="Genomic_DNA"/>
</dbReference>
<evidence type="ECO:0000256" key="3">
    <source>
        <dbReference type="ARBA" id="ARBA00008397"/>
    </source>
</evidence>
<dbReference type="Gene3D" id="3.20.20.140">
    <property type="entry name" value="Metal-dependent hydrolases"/>
    <property type="match status" value="1"/>
</dbReference>
<dbReference type="Proteomes" id="UP000189674">
    <property type="component" value="Chromosome"/>
</dbReference>
<dbReference type="InterPro" id="IPR032466">
    <property type="entry name" value="Metal_Hydrolase"/>
</dbReference>